<name>A0A423FE86_9PSED</name>
<organism evidence="1 2">
    <name type="scientific">Pseudomonas poae</name>
    <dbReference type="NCBI Taxonomy" id="200451"/>
    <lineage>
        <taxon>Bacteria</taxon>
        <taxon>Pseudomonadati</taxon>
        <taxon>Pseudomonadota</taxon>
        <taxon>Gammaproteobacteria</taxon>
        <taxon>Pseudomonadales</taxon>
        <taxon>Pseudomonadaceae</taxon>
        <taxon>Pseudomonas</taxon>
    </lineage>
</organism>
<reference evidence="1 2" key="1">
    <citation type="submission" date="2016-10" db="EMBL/GenBank/DDBJ databases">
        <title>Comparative genome analysis of multiple Pseudomonas spp. focuses on biocontrol and plant growth promoting traits.</title>
        <authorList>
            <person name="Tao X.-Y."/>
            <person name="Taylor C.G."/>
        </authorList>
    </citation>
    <scope>NUCLEOTIDE SEQUENCE [LARGE SCALE GENOMIC DNA]</scope>
    <source>
        <strain evidence="1 2">29G9</strain>
    </source>
</reference>
<evidence type="ECO:0000313" key="2">
    <source>
        <dbReference type="Proteomes" id="UP000284656"/>
    </source>
</evidence>
<evidence type="ECO:0000313" key="1">
    <source>
        <dbReference type="EMBL" id="ROM55539.1"/>
    </source>
</evidence>
<gene>
    <name evidence="1" type="ORF">BK648_06130</name>
</gene>
<dbReference type="EMBL" id="MOAY01000026">
    <property type="protein sequence ID" value="ROM55539.1"/>
    <property type="molecule type" value="Genomic_DNA"/>
</dbReference>
<sequence>MAQQLLDNYHAFKMPPLQRVTADGVRAMANQALTGDSVKDANIRLARDLLQHPGLLAALDRNGKTGTEDGHLTKADIKSFIRSDNPLKLHSDKQLAQELLDQFGKLATGYFPRSIKLGKLDKLAMQQPTGNASQDALIHLAKELMARPELKAAMDNLFQSKRDDMISRRELQMLLKVLG</sequence>
<dbReference type="Proteomes" id="UP000284656">
    <property type="component" value="Unassembled WGS sequence"/>
</dbReference>
<comment type="caution">
    <text evidence="1">The sequence shown here is derived from an EMBL/GenBank/DDBJ whole genome shotgun (WGS) entry which is preliminary data.</text>
</comment>
<proteinExistence type="predicted"/>
<accession>A0A423FE86</accession>
<dbReference type="AlphaFoldDB" id="A0A423FE86"/>
<protein>
    <submittedName>
        <fullName evidence="1">Uncharacterized protein</fullName>
    </submittedName>
</protein>